<evidence type="ECO:0000256" key="1">
    <source>
        <dbReference type="SAM" id="MobiDB-lite"/>
    </source>
</evidence>
<evidence type="ECO:0000313" key="3">
    <source>
        <dbReference type="Proteomes" id="UP000011960"/>
    </source>
</evidence>
<protein>
    <submittedName>
        <fullName evidence="2">Uncharacterized protein</fullName>
    </submittedName>
</protein>
<name>M7DFU7_9GAMM</name>
<keyword evidence="3" id="KW-1185">Reference proteome</keyword>
<accession>M7DFU7</accession>
<dbReference type="RefSeq" id="WP_008938032.1">
    <property type="nucleotide sequence ID" value="NZ_APAT01000013.1"/>
</dbReference>
<feature type="region of interest" description="Disordered" evidence="1">
    <location>
        <begin position="1"/>
        <end position="62"/>
    </location>
</feature>
<feature type="compositionally biased region" description="Low complexity" evidence="1">
    <location>
        <begin position="1"/>
        <end position="37"/>
    </location>
</feature>
<sequence>MNVSASVQAQQLMQMASAQAKPAAQTAQQVPPTANATGEETSESPAVQMAEGEIGGRINTYA</sequence>
<evidence type="ECO:0000313" key="2">
    <source>
        <dbReference type="EMBL" id="EMP56542.1"/>
    </source>
</evidence>
<dbReference type="AlphaFoldDB" id="M7DFU7"/>
<dbReference type="Proteomes" id="UP000011960">
    <property type="component" value="Unassembled WGS sequence"/>
</dbReference>
<reference evidence="2 3" key="1">
    <citation type="journal article" date="2013" name="Genome Announc.">
        <title>Genome Sequence of Hydrothermal Arsenic-Respiring Bacterium Marinobacter santoriniensis NKSG1T.</title>
        <authorList>
            <person name="Handley K.M."/>
            <person name="Upton M."/>
            <person name="Beatson S.A."/>
            <person name="Hery M."/>
            <person name="Lloyd J.R."/>
        </authorList>
    </citation>
    <scope>NUCLEOTIDE SEQUENCE [LARGE SCALE GENOMIC DNA]</scope>
    <source>
        <strain evidence="2 3">NKSG1</strain>
    </source>
</reference>
<organism evidence="2 3">
    <name type="scientific">Marinobacter santoriniensis NKSG1</name>
    <dbReference type="NCBI Taxonomy" id="1288826"/>
    <lineage>
        <taxon>Bacteria</taxon>
        <taxon>Pseudomonadati</taxon>
        <taxon>Pseudomonadota</taxon>
        <taxon>Gammaproteobacteria</taxon>
        <taxon>Pseudomonadales</taxon>
        <taxon>Marinobacteraceae</taxon>
        <taxon>Marinobacter</taxon>
    </lineage>
</organism>
<gene>
    <name evidence="2" type="ORF">MSNKSG1_04386</name>
</gene>
<proteinExistence type="predicted"/>
<dbReference type="PATRIC" id="fig|1288826.3.peg.847"/>
<comment type="caution">
    <text evidence="2">The sequence shown here is derived from an EMBL/GenBank/DDBJ whole genome shotgun (WGS) entry which is preliminary data.</text>
</comment>
<dbReference type="EMBL" id="APAT01000013">
    <property type="protein sequence ID" value="EMP56542.1"/>
    <property type="molecule type" value="Genomic_DNA"/>
</dbReference>